<feature type="transmembrane region" description="Helical" evidence="6">
    <location>
        <begin position="255"/>
        <end position="277"/>
    </location>
</feature>
<feature type="transmembrane region" description="Helical" evidence="6">
    <location>
        <begin position="370"/>
        <end position="389"/>
    </location>
</feature>
<dbReference type="Proteomes" id="UP001595692">
    <property type="component" value="Unassembled WGS sequence"/>
</dbReference>
<gene>
    <name evidence="8" type="ORF">ACFOSS_10540</name>
</gene>
<dbReference type="InterPro" id="IPR011701">
    <property type="entry name" value="MFS"/>
</dbReference>
<evidence type="ECO:0000313" key="9">
    <source>
        <dbReference type="Proteomes" id="UP001595692"/>
    </source>
</evidence>
<evidence type="ECO:0000256" key="1">
    <source>
        <dbReference type="ARBA" id="ARBA00004651"/>
    </source>
</evidence>
<reference evidence="9" key="1">
    <citation type="journal article" date="2019" name="Int. J. Syst. Evol. Microbiol.">
        <title>The Global Catalogue of Microorganisms (GCM) 10K type strain sequencing project: providing services to taxonomists for standard genome sequencing and annotation.</title>
        <authorList>
            <consortium name="The Broad Institute Genomics Platform"/>
            <consortium name="The Broad Institute Genome Sequencing Center for Infectious Disease"/>
            <person name="Wu L."/>
            <person name="Ma J."/>
        </authorList>
    </citation>
    <scope>NUCLEOTIDE SEQUENCE [LARGE SCALE GENOMIC DNA]</scope>
    <source>
        <strain evidence="9">CCUG 54939</strain>
    </source>
</reference>
<feature type="transmembrane region" description="Helical" evidence="6">
    <location>
        <begin position="88"/>
        <end position="107"/>
    </location>
</feature>
<proteinExistence type="predicted"/>
<feature type="transmembrane region" description="Helical" evidence="6">
    <location>
        <begin position="284"/>
        <end position="301"/>
    </location>
</feature>
<keyword evidence="3 6" id="KW-0812">Transmembrane</keyword>
<evidence type="ECO:0000259" key="7">
    <source>
        <dbReference type="PROSITE" id="PS50850"/>
    </source>
</evidence>
<dbReference type="CDD" id="cd17324">
    <property type="entry name" value="MFS_NepI_like"/>
    <property type="match status" value="1"/>
</dbReference>
<dbReference type="Pfam" id="PF07690">
    <property type="entry name" value="MFS_1"/>
    <property type="match status" value="1"/>
</dbReference>
<evidence type="ECO:0000256" key="3">
    <source>
        <dbReference type="ARBA" id="ARBA00022692"/>
    </source>
</evidence>
<evidence type="ECO:0000313" key="8">
    <source>
        <dbReference type="EMBL" id="MFC3913901.1"/>
    </source>
</evidence>
<dbReference type="InterPro" id="IPR020846">
    <property type="entry name" value="MFS_dom"/>
</dbReference>
<dbReference type="PANTHER" id="PTHR43124:SF5">
    <property type="entry name" value="PURINE RIBONUCLEOSIDE EFFLUX PUMP NEPI"/>
    <property type="match status" value="1"/>
</dbReference>
<protein>
    <submittedName>
        <fullName evidence="8">MFS transporter</fullName>
    </submittedName>
</protein>
<feature type="transmembrane region" description="Helical" evidence="6">
    <location>
        <begin position="172"/>
        <end position="193"/>
    </location>
</feature>
<evidence type="ECO:0000256" key="6">
    <source>
        <dbReference type="SAM" id="Phobius"/>
    </source>
</evidence>
<dbReference type="EMBL" id="JBHSAF010000014">
    <property type="protein sequence ID" value="MFC3913901.1"/>
    <property type="molecule type" value="Genomic_DNA"/>
</dbReference>
<feature type="transmembrane region" description="Helical" evidence="6">
    <location>
        <begin position="20"/>
        <end position="38"/>
    </location>
</feature>
<dbReference type="PANTHER" id="PTHR43124">
    <property type="entry name" value="PURINE EFFLUX PUMP PBUE"/>
    <property type="match status" value="1"/>
</dbReference>
<evidence type="ECO:0000256" key="5">
    <source>
        <dbReference type="ARBA" id="ARBA00023136"/>
    </source>
</evidence>
<dbReference type="InterPro" id="IPR036259">
    <property type="entry name" value="MFS_trans_sf"/>
</dbReference>
<evidence type="ECO:0000256" key="2">
    <source>
        <dbReference type="ARBA" id="ARBA00022475"/>
    </source>
</evidence>
<keyword evidence="5 6" id="KW-0472">Membrane</keyword>
<dbReference type="SUPFAM" id="SSF103473">
    <property type="entry name" value="MFS general substrate transporter"/>
    <property type="match status" value="1"/>
</dbReference>
<feature type="transmembrane region" description="Helical" evidence="6">
    <location>
        <begin position="307"/>
        <end position="332"/>
    </location>
</feature>
<dbReference type="RefSeq" id="WP_377152315.1">
    <property type="nucleotide sequence ID" value="NZ_JBHSAF010000014.1"/>
</dbReference>
<name>A0ABV8CP80_9GAMM</name>
<keyword evidence="2" id="KW-1003">Cell membrane</keyword>
<feature type="transmembrane region" description="Helical" evidence="6">
    <location>
        <begin position="147"/>
        <end position="166"/>
    </location>
</feature>
<organism evidence="8 9">
    <name type="scientific">Pseudaeromonas sharmana</name>
    <dbReference type="NCBI Taxonomy" id="328412"/>
    <lineage>
        <taxon>Bacteria</taxon>
        <taxon>Pseudomonadati</taxon>
        <taxon>Pseudomonadota</taxon>
        <taxon>Gammaproteobacteria</taxon>
        <taxon>Aeromonadales</taxon>
        <taxon>Aeromonadaceae</taxon>
        <taxon>Pseudaeromonas</taxon>
    </lineage>
</organism>
<accession>A0ABV8CP80</accession>
<dbReference type="Gene3D" id="1.20.1250.20">
    <property type="entry name" value="MFS general substrate transporter like domains"/>
    <property type="match status" value="1"/>
</dbReference>
<feature type="transmembrane region" description="Helical" evidence="6">
    <location>
        <begin position="113"/>
        <end position="135"/>
    </location>
</feature>
<evidence type="ECO:0000256" key="4">
    <source>
        <dbReference type="ARBA" id="ARBA00022989"/>
    </source>
</evidence>
<sequence>MTPAMSDPGSPTLASTGAHWRGVGALSMCVAMLIAAEFMPVSLLPPIAHDLGATEGQAGLAISISGLFAVLASLLIARLSARLDRRHLLIGLTLLMLLSLCLIALSPNFGLLMVARAILGIVIGGFWALATATIIRLVERASVPKALGIMYLGNAMATAFAAPLGSYLGGMIGWRGVFWLLTPAVLLNLVWLWRSLPSMPAQNQQAARSLLSLLQRRHVRFAMLGVMLTFAGAFTAFTYLRPLLELRSHVSVPQLSSLFLALGLAGFIGTSGASALLAKHLYRLLRWLPLALALVTVALLMSTHWLWAIMVAMTLWGAINAAIPVGWSAWIAEGIQDAAERGGGLMVAAIQLAIMLGAAFGGLLLDLLSVEATFIASALLLITASLLIGSGKRLRPLSSVTQE</sequence>
<dbReference type="PROSITE" id="PS50850">
    <property type="entry name" value="MFS"/>
    <property type="match status" value="1"/>
</dbReference>
<feature type="transmembrane region" description="Helical" evidence="6">
    <location>
        <begin position="344"/>
        <end position="364"/>
    </location>
</feature>
<dbReference type="InterPro" id="IPR050189">
    <property type="entry name" value="MFS_Efflux_Transporters"/>
</dbReference>
<feature type="domain" description="Major facilitator superfamily (MFS) profile" evidence="7">
    <location>
        <begin position="1"/>
        <end position="395"/>
    </location>
</feature>
<comment type="subcellular location">
    <subcellularLocation>
        <location evidence="1">Cell membrane</location>
        <topology evidence="1">Multi-pass membrane protein</topology>
    </subcellularLocation>
</comment>
<keyword evidence="9" id="KW-1185">Reference proteome</keyword>
<keyword evidence="4 6" id="KW-1133">Transmembrane helix</keyword>
<feature type="transmembrane region" description="Helical" evidence="6">
    <location>
        <begin position="221"/>
        <end position="240"/>
    </location>
</feature>
<comment type="caution">
    <text evidence="8">The sequence shown here is derived from an EMBL/GenBank/DDBJ whole genome shotgun (WGS) entry which is preliminary data.</text>
</comment>
<feature type="transmembrane region" description="Helical" evidence="6">
    <location>
        <begin position="58"/>
        <end position="76"/>
    </location>
</feature>